<dbReference type="PROSITE" id="PS50929">
    <property type="entry name" value="ABC_TM1F"/>
    <property type="match status" value="2"/>
</dbReference>
<dbReference type="CDD" id="cd03250">
    <property type="entry name" value="ABCC_MRP_domain1"/>
    <property type="match status" value="1"/>
</dbReference>
<dbReference type="EMBL" id="SPNV01000093">
    <property type="protein sequence ID" value="KAF5861663.1"/>
    <property type="molecule type" value="Genomic_DNA"/>
</dbReference>
<dbReference type="Gene3D" id="1.20.1560.10">
    <property type="entry name" value="ABC transporter type 1, transmembrane domain"/>
    <property type="match status" value="2"/>
</dbReference>
<feature type="transmembrane region" description="Helical" evidence="11">
    <location>
        <begin position="555"/>
        <end position="577"/>
    </location>
</feature>
<dbReference type="Gene3D" id="3.40.50.300">
    <property type="entry name" value="P-loop containing nucleotide triphosphate hydrolases"/>
    <property type="match status" value="2"/>
</dbReference>
<dbReference type="PANTHER" id="PTHR24223">
    <property type="entry name" value="ATP-BINDING CASSETTE SUB-FAMILY C"/>
    <property type="match status" value="1"/>
</dbReference>
<evidence type="ECO:0000256" key="8">
    <source>
        <dbReference type="ARBA" id="ARBA00022989"/>
    </source>
</evidence>
<gene>
    <name evidence="14" type="ORF">ETB97_012683</name>
</gene>
<evidence type="ECO:0000313" key="14">
    <source>
        <dbReference type="EMBL" id="KAF5861663.1"/>
    </source>
</evidence>
<evidence type="ECO:0000256" key="7">
    <source>
        <dbReference type="ARBA" id="ARBA00022840"/>
    </source>
</evidence>
<sequence>MDNWPDTSFGAVIYLAVIFALTIPHIHHTFKQLLATDIERHSLTIGYEDEDGIATEKSEKATSDLLQRVILSITAIVAVLTALLSSLNVTGQNRTPRGLEQWLQFSAWVAVLFQVCVVVSRTSPQDRYKLGIWSAVSSLLLSIIAFFLDGLWSSLNKSGTSISLSAVKCTAGIILSLTNVSFSRRPEVYLGSKPVDRQRTVSFLSRYTFSWPAPILSKAAKNKQLEPEDLPAIGYEVRARILYDRWQSCRKQKLWRKFLQIYRTTWFAQLVMQLLSAAAHYLPQVLLFFTLRLLEERDARAENQKQIWIATVGLGGSLFISSWLDTLLQWIATMELELPIREQLSAVIFSKALRIKEVVSVKLHDSAESKSSSSECCDDDEEEDDDDDDGDDDGPPKTKQSMTNLLGVDAVTIANFAKYSHTLLDCMIKFVLAIAFLTNLLGWIPVLWTCTIPVVLVPLNYYLAHGYSKAEDALMTASDRRMAVLSEMLQGIRQIKFTAQEDRWNDKVQTLRSNEIKKQGRVFNFHLVMIGVWTFGPLGMSLISLASYFMVNKTLSPSIAFTALSIFQGLSTTLSMFPETISDLMNAIVSARRIEQYLDLPEHDNCHKDGEGIAFLQSTISWPSNDIAEENATFKLHDMNLQFPRGELTVIAGPAGAGKSLLLLATIGEADLLQGQILFPQRHSQRAYDASINEWTIDTSIAFVPQNPWIENGTVRENILFGLPLNPERYRDVLRACCLQDDLDSMQDGDQTDLGANGVNLSGGQKWRVALARALYSHAGIIVLDDIFSAVDARVGRHLFEEALTGSLAKGRTRIVATHHTSLCWSEMKYYVLLENGRISFAGKPENYCPDLYPSGTDSIRHADSNGPVAQQIHLPVLSPDSRIASRQKPSEEDVKGKAFYEAETRAKGAVKLSIYGIYLKACGGYLYWIPIVITLCITLVADLAIPYWVSIWTRDLANTQPTTEANIESAMNGFAETSGQQLSSSSADKRFWTYLGVYIGLFFVTLLTENIRYQLVFRASIRGSLVIFEKFLLRILQAPLSFLDTTPVGQILNRFSADFSTLDSDLGVDLPNMLHGGMTLLSVIVAALFISPLMVCFGFTSLLLSWYIASLYVTAARDAKRIESNARSPMFEQFGSIVDGLVTIRAFDKVDQYMHRMYSTIDAHCQALWHLRIFNCWMMFRLNMVGALYVTVTAALIATIKGVDASVAGFALSFALQMSEVVDWVLSEYAELELDFNAVERIVEYTQLETEHQGGVHAPAGWPTKGEIEANDLVVGYGRDSPPVLRGLSFLIKPNEHIGIVGRTGSGKSSLTLALLRFLEARSGSIHIDGMDISRLRLRDLRSRIAIIPQDPVIFSGTLRSVLDPSDQYADSELLAALTKVRLTRSTDDEQTSESEGIGEGYNNTTVSLSSPISERGKNLSQGQRQLVCLAQALLSRPKILIMDEATSSIDMRTDALIQQTIRQEFQDSTLMVIAHRLSTVADFDRILVMGEGEIAEFDTPAALLGNEGGTFWTLVDKSGERESLRRVILGADYHGIFNYSTYAKDENIWAVFLAGLRTGAPFHILATFSKDAAGVVHASFHGLKPKLVVNHKNWIFPAKVELNSPMDQYYWFEESWSSDG</sequence>
<dbReference type="Pfam" id="PF00664">
    <property type="entry name" value="ABC_membrane"/>
    <property type="match status" value="2"/>
</dbReference>
<dbReference type="Pfam" id="PF00005">
    <property type="entry name" value="ABC_tran"/>
    <property type="match status" value="2"/>
</dbReference>
<evidence type="ECO:0000256" key="1">
    <source>
        <dbReference type="ARBA" id="ARBA00004141"/>
    </source>
</evidence>
<feature type="domain" description="ABC transmembrane type-1" evidence="13">
    <location>
        <begin position="401"/>
        <end position="586"/>
    </location>
</feature>
<feature type="transmembrane region" description="Helical" evidence="11">
    <location>
        <begin position="132"/>
        <end position="155"/>
    </location>
</feature>
<dbReference type="InterPro" id="IPR003439">
    <property type="entry name" value="ABC_transporter-like_ATP-bd"/>
</dbReference>
<dbReference type="PROSITE" id="PS50893">
    <property type="entry name" value="ABC_TRANSPORTER_2"/>
    <property type="match status" value="2"/>
</dbReference>
<evidence type="ECO:0000313" key="15">
    <source>
        <dbReference type="Proteomes" id="UP000541154"/>
    </source>
</evidence>
<organism evidence="14 15">
    <name type="scientific">Petromyces alliaceus</name>
    <name type="common">Aspergillus alliaceus</name>
    <dbReference type="NCBI Taxonomy" id="209559"/>
    <lineage>
        <taxon>Eukaryota</taxon>
        <taxon>Fungi</taxon>
        <taxon>Dikarya</taxon>
        <taxon>Ascomycota</taxon>
        <taxon>Pezizomycotina</taxon>
        <taxon>Eurotiomycetes</taxon>
        <taxon>Eurotiomycetidae</taxon>
        <taxon>Eurotiales</taxon>
        <taxon>Aspergillaceae</taxon>
        <taxon>Aspergillus</taxon>
        <taxon>Aspergillus subgen. Circumdati</taxon>
    </lineage>
</organism>
<feature type="transmembrane region" description="Helical" evidence="11">
    <location>
        <begin position="12"/>
        <end position="30"/>
    </location>
</feature>
<keyword evidence="9 11" id="KW-0472">Membrane</keyword>
<keyword evidence="15" id="KW-1185">Reference proteome</keyword>
<dbReference type="InterPro" id="IPR017871">
    <property type="entry name" value="ABC_transporter-like_CS"/>
</dbReference>
<keyword evidence="8 11" id="KW-1133">Transmembrane helix</keyword>
<evidence type="ECO:0000256" key="3">
    <source>
        <dbReference type="ARBA" id="ARBA00022448"/>
    </source>
</evidence>
<comment type="similarity">
    <text evidence="2">Belongs to the ABC transporter superfamily. ABCC family. Conjugate transporter (TC 3.A.1.208) subfamily.</text>
</comment>
<dbReference type="GO" id="GO:0140359">
    <property type="term" value="F:ABC-type transporter activity"/>
    <property type="evidence" value="ECO:0007669"/>
    <property type="project" value="InterPro"/>
</dbReference>
<feature type="region of interest" description="Disordered" evidence="10">
    <location>
        <begin position="369"/>
        <end position="401"/>
    </location>
</feature>
<keyword evidence="6" id="KW-0547">Nucleotide-binding</keyword>
<dbReference type="InterPro" id="IPR050173">
    <property type="entry name" value="ABC_transporter_C-like"/>
</dbReference>
<feature type="compositionally biased region" description="Polar residues" evidence="10">
    <location>
        <begin position="1403"/>
        <end position="1418"/>
    </location>
</feature>
<dbReference type="InterPro" id="IPR036640">
    <property type="entry name" value="ABC1_TM_sf"/>
</dbReference>
<dbReference type="InterPro" id="IPR027417">
    <property type="entry name" value="P-loop_NTPase"/>
</dbReference>
<dbReference type="InterPro" id="IPR003593">
    <property type="entry name" value="AAA+_ATPase"/>
</dbReference>
<evidence type="ECO:0000256" key="9">
    <source>
        <dbReference type="ARBA" id="ARBA00023136"/>
    </source>
</evidence>
<dbReference type="CDD" id="cd18604">
    <property type="entry name" value="ABC_6TM_VMR1_D2_like"/>
    <property type="match status" value="1"/>
</dbReference>
<dbReference type="GO" id="GO:0016020">
    <property type="term" value="C:membrane"/>
    <property type="evidence" value="ECO:0007669"/>
    <property type="project" value="UniProtKB-SubCell"/>
</dbReference>
<reference evidence="14 15" key="1">
    <citation type="submission" date="2019-04" db="EMBL/GenBank/DDBJ databases">
        <title>Aspergillus burnettii sp. nov., novel species from soil in southeast Queensland.</title>
        <authorList>
            <person name="Gilchrist C.L.M."/>
            <person name="Pitt J.I."/>
            <person name="Lange L."/>
            <person name="Lacey H.J."/>
            <person name="Vuong D."/>
            <person name="Midgley D.J."/>
            <person name="Greenfield P."/>
            <person name="Bradbury M."/>
            <person name="Lacey E."/>
            <person name="Busk P.K."/>
            <person name="Pilgaard B."/>
            <person name="Chooi Y.H."/>
            <person name="Piggott A.M."/>
        </authorList>
    </citation>
    <scope>NUCLEOTIDE SEQUENCE [LARGE SCALE GENOMIC DNA]</scope>
    <source>
        <strain evidence="14 15">FRR 5400</strain>
    </source>
</reference>
<evidence type="ECO:0008006" key="16">
    <source>
        <dbReference type="Google" id="ProtNLM"/>
    </source>
</evidence>
<feature type="transmembrane region" description="Helical" evidence="11">
    <location>
        <begin position="992"/>
        <end position="1009"/>
    </location>
</feature>
<evidence type="ECO:0000256" key="2">
    <source>
        <dbReference type="ARBA" id="ARBA00009726"/>
    </source>
</evidence>
<dbReference type="SUPFAM" id="SSF90123">
    <property type="entry name" value="ABC transporter transmembrane region"/>
    <property type="match status" value="2"/>
</dbReference>
<evidence type="ECO:0000259" key="13">
    <source>
        <dbReference type="PROSITE" id="PS50929"/>
    </source>
</evidence>
<dbReference type="CDD" id="cd18596">
    <property type="entry name" value="ABC_6TM_VMR1_D1_like"/>
    <property type="match status" value="1"/>
</dbReference>
<dbReference type="GO" id="GO:0005524">
    <property type="term" value="F:ATP binding"/>
    <property type="evidence" value="ECO:0007669"/>
    <property type="project" value="UniProtKB-KW"/>
</dbReference>
<feature type="domain" description="ABC transporter" evidence="12">
    <location>
        <begin position="616"/>
        <end position="861"/>
    </location>
</feature>
<feature type="transmembrane region" description="Helical" evidence="11">
    <location>
        <begin position="926"/>
        <end position="950"/>
    </location>
</feature>
<dbReference type="SMART" id="SM00382">
    <property type="entry name" value="AAA"/>
    <property type="match status" value="2"/>
</dbReference>
<keyword evidence="7" id="KW-0067">ATP-binding</keyword>
<keyword evidence="5" id="KW-0677">Repeat</keyword>
<dbReference type="Proteomes" id="UP000541154">
    <property type="component" value="Unassembled WGS sequence"/>
</dbReference>
<feature type="region of interest" description="Disordered" evidence="10">
    <location>
        <begin position="1386"/>
        <end position="1418"/>
    </location>
</feature>
<evidence type="ECO:0000256" key="11">
    <source>
        <dbReference type="SAM" id="Phobius"/>
    </source>
</evidence>
<proteinExistence type="inferred from homology"/>
<feature type="domain" description="ABC transmembrane type-1" evidence="13">
    <location>
        <begin position="932"/>
        <end position="1235"/>
    </location>
</feature>
<evidence type="ECO:0000256" key="6">
    <source>
        <dbReference type="ARBA" id="ARBA00022741"/>
    </source>
</evidence>
<feature type="domain" description="ABC transporter" evidence="12">
    <location>
        <begin position="1269"/>
        <end position="1518"/>
    </location>
</feature>
<evidence type="ECO:0000256" key="4">
    <source>
        <dbReference type="ARBA" id="ARBA00022692"/>
    </source>
</evidence>
<feature type="transmembrane region" description="Helical" evidence="11">
    <location>
        <begin position="1181"/>
        <end position="1201"/>
    </location>
</feature>
<dbReference type="GO" id="GO:0005737">
    <property type="term" value="C:cytoplasm"/>
    <property type="evidence" value="ECO:0007669"/>
    <property type="project" value="UniProtKB-ARBA"/>
</dbReference>
<keyword evidence="4 11" id="KW-0812">Transmembrane</keyword>
<evidence type="ECO:0000256" key="10">
    <source>
        <dbReference type="SAM" id="MobiDB-lite"/>
    </source>
</evidence>
<feature type="transmembrane region" description="Helical" evidence="11">
    <location>
        <begin position="266"/>
        <end position="287"/>
    </location>
</feature>
<feature type="transmembrane region" description="Helical" evidence="11">
    <location>
        <begin position="161"/>
        <end position="182"/>
    </location>
</feature>
<dbReference type="FunFam" id="3.40.50.300:FF:000610">
    <property type="entry name" value="Multidrug resistance-associated ABC transporter"/>
    <property type="match status" value="1"/>
</dbReference>
<evidence type="ECO:0000259" key="12">
    <source>
        <dbReference type="PROSITE" id="PS50893"/>
    </source>
</evidence>
<comment type="subcellular location">
    <subcellularLocation>
        <location evidence="1">Membrane</location>
        <topology evidence="1">Multi-pass membrane protein</topology>
    </subcellularLocation>
</comment>
<keyword evidence="3" id="KW-0813">Transport</keyword>
<dbReference type="GO" id="GO:0016887">
    <property type="term" value="F:ATP hydrolysis activity"/>
    <property type="evidence" value="ECO:0007669"/>
    <property type="project" value="InterPro"/>
</dbReference>
<name>A0A8H6E7R5_PETAA</name>
<evidence type="ECO:0000256" key="5">
    <source>
        <dbReference type="ARBA" id="ARBA00022737"/>
    </source>
</evidence>
<dbReference type="PANTHER" id="PTHR24223:SF354">
    <property type="entry name" value="BILE ACID TRANSPORTER, PUTATIVE (EUROFUNG)-RELATED"/>
    <property type="match status" value="1"/>
</dbReference>
<dbReference type="InterPro" id="IPR011527">
    <property type="entry name" value="ABC1_TM_dom"/>
</dbReference>
<accession>A0A8H6E7R5</accession>
<feature type="transmembrane region" description="Helical" evidence="11">
    <location>
        <begin position="69"/>
        <end position="90"/>
    </location>
</feature>
<dbReference type="PROSITE" id="PS00211">
    <property type="entry name" value="ABC_TRANSPORTER_1"/>
    <property type="match status" value="1"/>
</dbReference>
<feature type="transmembrane region" description="Helical" evidence="11">
    <location>
        <begin position="522"/>
        <end position="549"/>
    </location>
</feature>
<dbReference type="CDD" id="cd03244">
    <property type="entry name" value="ABCC_MRP_domain2"/>
    <property type="match status" value="1"/>
</dbReference>
<dbReference type="SUPFAM" id="SSF52540">
    <property type="entry name" value="P-loop containing nucleoside triphosphate hydrolases"/>
    <property type="match status" value="2"/>
</dbReference>
<feature type="transmembrane region" description="Helical" evidence="11">
    <location>
        <begin position="307"/>
        <end position="328"/>
    </location>
</feature>
<comment type="caution">
    <text evidence="14">The sequence shown here is derived from an EMBL/GenBank/DDBJ whole genome shotgun (WGS) entry which is preliminary data.</text>
</comment>
<feature type="transmembrane region" description="Helical" evidence="11">
    <location>
        <begin position="1081"/>
        <end position="1114"/>
    </location>
</feature>
<feature type="compositionally biased region" description="Acidic residues" evidence="10">
    <location>
        <begin position="376"/>
        <end position="393"/>
    </location>
</feature>
<dbReference type="FunFam" id="1.20.1560.10:FF:000013">
    <property type="entry name" value="ABC transporter C family member 2"/>
    <property type="match status" value="1"/>
</dbReference>
<protein>
    <recommendedName>
        <fullName evidence="16">P-loop containing nucleoside triphosphate hydrolase protein</fullName>
    </recommendedName>
</protein>